<feature type="region of interest" description="Disordered" evidence="1">
    <location>
        <begin position="905"/>
        <end position="1010"/>
    </location>
</feature>
<feature type="compositionally biased region" description="Basic residues" evidence="1">
    <location>
        <begin position="905"/>
        <end position="917"/>
    </location>
</feature>
<dbReference type="Pfam" id="PF00168">
    <property type="entry name" value="C2"/>
    <property type="match status" value="1"/>
</dbReference>
<name>A0A9W8CHB3_9FUNG</name>
<feature type="compositionally biased region" description="Low complexity" evidence="1">
    <location>
        <begin position="1083"/>
        <end position="1103"/>
    </location>
</feature>
<dbReference type="GO" id="GO:0031340">
    <property type="term" value="P:positive regulation of vesicle fusion"/>
    <property type="evidence" value="ECO:0007669"/>
    <property type="project" value="TreeGrafter"/>
</dbReference>
<dbReference type="Pfam" id="PF23025">
    <property type="entry name" value="YbjQ_2"/>
    <property type="match status" value="3"/>
</dbReference>
<feature type="compositionally biased region" description="Low complexity" evidence="1">
    <location>
        <begin position="95"/>
        <end position="108"/>
    </location>
</feature>
<feature type="compositionally biased region" description="Basic and acidic residues" evidence="1">
    <location>
        <begin position="566"/>
        <end position="578"/>
    </location>
</feature>
<feature type="compositionally biased region" description="Low complexity" evidence="1">
    <location>
        <begin position="128"/>
        <end position="147"/>
    </location>
</feature>
<dbReference type="PANTHER" id="PTHR37412">
    <property type="entry name" value="C2 DOMAIN-CONTAINING PROTEIN 5"/>
    <property type="match status" value="1"/>
</dbReference>
<dbReference type="Pfam" id="PF23128">
    <property type="entry name" value="YbjQ_4"/>
    <property type="match status" value="1"/>
</dbReference>
<dbReference type="InterPro" id="IPR056431">
    <property type="entry name" value="C2CD5_YbjQ-rel_dom"/>
</dbReference>
<dbReference type="InterPro" id="IPR038983">
    <property type="entry name" value="C2CD5"/>
</dbReference>
<feature type="compositionally biased region" description="Low complexity" evidence="1">
    <location>
        <begin position="445"/>
        <end position="457"/>
    </location>
</feature>
<feature type="compositionally biased region" description="Basic residues" evidence="1">
    <location>
        <begin position="579"/>
        <end position="590"/>
    </location>
</feature>
<dbReference type="Proteomes" id="UP001145021">
    <property type="component" value="Unassembled WGS sequence"/>
</dbReference>
<dbReference type="GO" id="GO:0065002">
    <property type="term" value="P:intracellular protein transmembrane transport"/>
    <property type="evidence" value="ECO:0007669"/>
    <property type="project" value="TreeGrafter"/>
</dbReference>
<dbReference type="GO" id="GO:0090314">
    <property type="term" value="P:positive regulation of protein targeting to membrane"/>
    <property type="evidence" value="ECO:0007669"/>
    <property type="project" value="TreeGrafter"/>
</dbReference>
<feature type="compositionally biased region" description="Basic and acidic residues" evidence="1">
    <location>
        <begin position="959"/>
        <end position="974"/>
    </location>
</feature>
<dbReference type="Gene3D" id="2.60.40.150">
    <property type="entry name" value="C2 domain"/>
    <property type="match status" value="1"/>
</dbReference>
<dbReference type="SMART" id="SM00239">
    <property type="entry name" value="C2"/>
    <property type="match status" value="1"/>
</dbReference>
<evidence type="ECO:0000256" key="1">
    <source>
        <dbReference type="SAM" id="MobiDB-lite"/>
    </source>
</evidence>
<feature type="compositionally biased region" description="Low complexity" evidence="1">
    <location>
        <begin position="398"/>
        <end position="412"/>
    </location>
</feature>
<keyword evidence="4" id="KW-1185">Reference proteome</keyword>
<feature type="compositionally biased region" description="Polar residues" evidence="1">
    <location>
        <begin position="936"/>
        <end position="945"/>
    </location>
</feature>
<reference evidence="3" key="1">
    <citation type="submission" date="2022-07" db="EMBL/GenBank/DDBJ databases">
        <title>Phylogenomic reconstructions and comparative analyses of Kickxellomycotina fungi.</title>
        <authorList>
            <person name="Reynolds N.K."/>
            <person name="Stajich J.E."/>
            <person name="Barry K."/>
            <person name="Grigoriev I.V."/>
            <person name="Crous P."/>
            <person name="Smith M.E."/>
        </authorList>
    </citation>
    <scope>NUCLEOTIDE SEQUENCE</scope>
    <source>
        <strain evidence="3">NBRC 105413</strain>
    </source>
</reference>
<dbReference type="InterPro" id="IPR000008">
    <property type="entry name" value="C2_dom"/>
</dbReference>
<evidence type="ECO:0000313" key="3">
    <source>
        <dbReference type="EMBL" id="KAJ1641886.1"/>
    </source>
</evidence>
<evidence type="ECO:0000313" key="4">
    <source>
        <dbReference type="Proteomes" id="UP001145021"/>
    </source>
</evidence>
<feature type="compositionally biased region" description="Acidic residues" evidence="1">
    <location>
        <begin position="621"/>
        <end position="634"/>
    </location>
</feature>
<feature type="compositionally biased region" description="Low complexity" evidence="1">
    <location>
        <begin position="982"/>
        <end position="1000"/>
    </location>
</feature>
<gene>
    <name evidence="3" type="ORF">LPJ64_006208</name>
</gene>
<accession>A0A9W8CHB3</accession>
<proteinExistence type="predicted"/>
<dbReference type="GO" id="GO:0005886">
    <property type="term" value="C:plasma membrane"/>
    <property type="evidence" value="ECO:0007669"/>
    <property type="project" value="TreeGrafter"/>
</dbReference>
<feature type="region of interest" description="Disordered" evidence="1">
    <location>
        <begin position="89"/>
        <end position="199"/>
    </location>
</feature>
<evidence type="ECO:0000259" key="2">
    <source>
        <dbReference type="PROSITE" id="PS50004"/>
    </source>
</evidence>
<feature type="compositionally biased region" description="Basic and acidic residues" evidence="1">
    <location>
        <begin position="659"/>
        <end position="669"/>
    </location>
</feature>
<dbReference type="GO" id="GO:0005509">
    <property type="term" value="F:calcium ion binding"/>
    <property type="evidence" value="ECO:0007669"/>
    <property type="project" value="TreeGrafter"/>
</dbReference>
<protein>
    <recommendedName>
        <fullName evidence="2">C2 domain-containing protein</fullName>
    </recommendedName>
</protein>
<feature type="region of interest" description="Disordered" evidence="1">
    <location>
        <begin position="1080"/>
        <end position="1110"/>
    </location>
</feature>
<dbReference type="PROSITE" id="PS50004">
    <property type="entry name" value="C2"/>
    <property type="match status" value="1"/>
</dbReference>
<dbReference type="InterPro" id="IPR057815">
    <property type="entry name" value="C2CD5_C"/>
</dbReference>
<dbReference type="SUPFAM" id="SSF49562">
    <property type="entry name" value="C2 domain (Calcium/lipid-binding domain, CaLB)"/>
    <property type="match status" value="1"/>
</dbReference>
<dbReference type="InterPro" id="IPR035892">
    <property type="entry name" value="C2_domain_sf"/>
</dbReference>
<organism evidence="3 4">
    <name type="scientific">Coemansia asiatica</name>
    <dbReference type="NCBI Taxonomy" id="1052880"/>
    <lineage>
        <taxon>Eukaryota</taxon>
        <taxon>Fungi</taxon>
        <taxon>Fungi incertae sedis</taxon>
        <taxon>Zoopagomycota</taxon>
        <taxon>Kickxellomycotina</taxon>
        <taxon>Kickxellomycetes</taxon>
        <taxon>Kickxellales</taxon>
        <taxon>Kickxellaceae</taxon>
        <taxon>Coemansia</taxon>
    </lineage>
</organism>
<sequence length="1362" mass="150073">MDRQSSKADAYVEIRFANQYPMRTSIARKTLDPVWNESFRLEINDDAYLQNDPLEFRLLDYDSITANDLIGSVYIDLNSLLTDEFEVDGQHTHNSSSNSSSSKSSRSSIFDNDTTSEHESETDDLPAGPVNDNNSNDNNSQSPGQSSLNGHKDLISNASDQAESHQSENLCSDSGSDSSSDASSVTSSHESSFIGETTGVPNTYTRTLGGWFPIYDTMWGIRGELKCQVILQYFGDVNPFNNSSAGIQVFSTPSPHLPPSIPLQASGFISSIVTHIDPEYHWTDSFRTPRASNEARVRVLHKITGLLRRRMGRKALELGANAIVGYRQWFDFEEEEKSITGRAVGTAVRIGSQADARRRRLSSACDYSTGPVTDTLALPLSGTRDAAGLQSAAITHTTAGTADGNDAAAASARNRRPSTVSHTSRKSPSIDARNDRDSDATSAITQSTGSSLSTSSLQSADNLRNQKYADACEILTFKSFTPGVIHRLGGLVSATSVKLIENDQSRTRELWFDDLRAEIKHHALAVGCSHIIGYTEQVAVREDILILMVYGTAAVLDLEGDMHEQERKLEKRNPDDLHFHHRHISSPRTHHRDDSRNVNRKQLALESPVARPIEPLANADTDADAENEEEDDDAKDNANAETIADADADADADNGRSNTQDKRSNDSHKNLHGQKPLGCRMCHASHDRQKLPYPMRFFRCGYCQKKAVPEILLTTVDVPLELDVIDGESCMIEAHICRPVSKAGTANVTAAATQTSAAASDGKDTGTDTGEHKRWFGLSKGSNAGPEVKLSGEAYAVHISDALPFIHYDLHRQLLYKLSVHGMNAIFGLKYQFSIGEDMIIAVAAGTAVYVTGLPTPGPLHIKRNIDVLDEEDRAFIRIQDRIMRLSNANRRRLDCAFRKKRRAMIRLREQRRRPHARASSVSSRRQRPRPAVRTGTGNNKQARSLSRRRDHPASTLDRFNKPGYRLDRVDTNRSHVSNGRSGSESKVSDSSEASGSSDEALSRRAEVRRKRKIRARVAVQIDDDADEDLMAALLDIPLPPSFILCNVERPPLFRKFFAPGLRRGPTDYLGLGEWTDNEDLELSSSSSSSSSSDGNESSSEPSLDTDPEDDEIANRHALQNMQPDQIQMLALVKRATVDPYSNHPNRQLAELFNSIYLDLYTTLAYFSRCAIVGVDYKVQVVDETPHDVQVLLTATVIGELHDLLPRYQVNVHLAAAGATESLRSQLVSQIQSIPENTSIGGGNRVDDVAVGAERESSEIELTTLSYLPRCRITAHVGRISLHFVQEVHIDPASKGPVGMGAFVFSFIAEVQAMARAHVAARGGMAMIALSVDQIQIIRDVRSEAYATMSISGDVIRYKKKY</sequence>
<feature type="region of interest" description="Disordered" evidence="1">
    <location>
        <begin position="398"/>
        <end position="457"/>
    </location>
</feature>
<feature type="region of interest" description="Disordered" evidence="1">
    <location>
        <begin position="566"/>
        <end position="678"/>
    </location>
</feature>
<dbReference type="PANTHER" id="PTHR37412:SF2">
    <property type="entry name" value="C2 DOMAIN-CONTAINING PROTEIN 5"/>
    <property type="match status" value="1"/>
</dbReference>
<dbReference type="EMBL" id="JANBOH010000569">
    <property type="protein sequence ID" value="KAJ1641886.1"/>
    <property type="molecule type" value="Genomic_DNA"/>
</dbReference>
<feature type="domain" description="C2" evidence="2">
    <location>
        <begin position="1"/>
        <end position="91"/>
    </location>
</feature>
<dbReference type="GO" id="GO:0072659">
    <property type="term" value="P:protein localization to plasma membrane"/>
    <property type="evidence" value="ECO:0007669"/>
    <property type="project" value="TreeGrafter"/>
</dbReference>
<dbReference type="GO" id="GO:0010828">
    <property type="term" value="P:positive regulation of D-glucose transmembrane transport"/>
    <property type="evidence" value="ECO:0007669"/>
    <property type="project" value="TreeGrafter"/>
</dbReference>
<feature type="compositionally biased region" description="Low complexity" evidence="1">
    <location>
        <begin position="172"/>
        <end position="192"/>
    </location>
</feature>
<dbReference type="GO" id="GO:0005544">
    <property type="term" value="F:calcium-dependent phospholipid binding"/>
    <property type="evidence" value="ECO:0007669"/>
    <property type="project" value="InterPro"/>
</dbReference>
<comment type="caution">
    <text evidence="3">The sequence shown here is derived from an EMBL/GenBank/DDBJ whole genome shotgun (WGS) entry which is preliminary data.</text>
</comment>